<reference evidence="2" key="2">
    <citation type="submission" date="2020-09" db="EMBL/GenBank/DDBJ databases">
        <authorList>
            <person name="Sun Q."/>
            <person name="Kim S."/>
        </authorList>
    </citation>
    <scope>NUCLEOTIDE SEQUENCE</scope>
    <source>
        <strain evidence="2">KCTC 12988</strain>
    </source>
</reference>
<organism evidence="2 3">
    <name type="scientific">Roseibacillus persicicus</name>
    <dbReference type="NCBI Taxonomy" id="454148"/>
    <lineage>
        <taxon>Bacteria</taxon>
        <taxon>Pseudomonadati</taxon>
        <taxon>Verrucomicrobiota</taxon>
        <taxon>Verrucomicrobiia</taxon>
        <taxon>Verrucomicrobiales</taxon>
        <taxon>Verrucomicrobiaceae</taxon>
        <taxon>Roseibacillus</taxon>
    </lineage>
</organism>
<comment type="caution">
    <text evidence="2">The sequence shown here is derived from an EMBL/GenBank/DDBJ whole genome shotgun (WGS) entry which is preliminary data.</text>
</comment>
<dbReference type="RefSeq" id="WP_189570322.1">
    <property type="nucleotide sequence ID" value="NZ_BMXI01000010.1"/>
</dbReference>
<dbReference type="Proteomes" id="UP000644507">
    <property type="component" value="Unassembled WGS sequence"/>
</dbReference>
<gene>
    <name evidence="2" type="ORF">GCM10007100_24720</name>
</gene>
<dbReference type="EMBL" id="BMXI01000010">
    <property type="protein sequence ID" value="GHC56956.1"/>
    <property type="molecule type" value="Genomic_DNA"/>
</dbReference>
<protein>
    <submittedName>
        <fullName evidence="2">Lipoprotein</fullName>
    </submittedName>
</protein>
<feature type="signal peptide" evidence="1">
    <location>
        <begin position="1"/>
        <end position="20"/>
    </location>
</feature>
<reference evidence="2" key="1">
    <citation type="journal article" date="2014" name="Int. J. Syst. Evol. Microbiol.">
        <title>Complete genome sequence of Corynebacterium casei LMG S-19264T (=DSM 44701T), isolated from a smear-ripened cheese.</title>
        <authorList>
            <consortium name="US DOE Joint Genome Institute (JGI-PGF)"/>
            <person name="Walter F."/>
            <person name="Albersmeier A."/>
            <person name="Kalinowski J."/>
            <person name="Ruckert C."/>
        </authorList>
    </citation>
    <scope>NUCLEOTIDE SEQUENCE</scope>
    <source>
        <strain evidence="2">KCTC 12988</strain>
    </source>
</reference>
<evidence type="ECO:0000256" key="1">
    <source>
        <dbReference type="SAM" id="SignalP"/>
    </source>
</evidence>
<evidence type="ECO:0000313" key="2">
    <source>
        <dbReference type="EMBL" id="GHC56956.1"/>
    </source>
</evidence>
<feature type="chain" id="PRO_5037986198" evidence="1">
    <location>
        <begin position="21"/>
        <end position="561"/>
    </location>
</feature>
<keyword evidence="3" id="KW-1185">Reference proteome</keyword>
<proteinExistence type="predicted"/>
<keyword evidence="1" id="KW-0732">Signal</keyword>
<evidence type="ECO:0000313" key="3">
    <source>
        <dbReference type="Proteomes" id="UP000644507"/>
    </source>
</evidence>
<keyword evidence="2" id="KW-0449">Lipoprotein</keyword>
<accession>A0A918TNV7</accession>
<name>A0A918TNV7_9BACT</name>
<sequence length="561" mass="63400">MTPRKPLFFLSSLLVAYSLANNSPKHSSDKTASLPVHEELIAQLRETDAVIPPAPEGLPRGNMSNREAVIPPQCYTRHDQTYNACYVCHQAAIPGRENVMNDDDLQADYSFSDVGLANHWKNLFEDRSSRVEKITDEEITNYVNEDNYSELAGRLKEAEFKGWIPELANLQLGAEAFDEQGFAKDGSQWVAFQYKPFPSTFWPTNGATDDVMIRLAEPFRSNLEGSPCADTYRANLAIVEANLKGLSEITCLPVDEKAVGEDLNGDGELTTIHKVTRINQYVGSASKDRIETHLYPAGTEFLHTVRYLGIDDEGQIQPSTRMKEVRYMKKWRAYSKPVYGRQYELEGFEKEAGNLPAYMNLREHGLDNGNGWSISGFIESYNGRLRALTHEENFSCMGCHNSIGSTIDKTFSFPRKVDGAAGWGYLDLKGMPDVPTQGEQKGEIATYLERVGGGSEFRHNPEMLERWFKPDGSVDHEKIAQAKDVYELITPSRERALMLNKAYKCIVEDQDYIYGKDATVVPPKNVFQQVDNETTESLPADKQYRWNILLDWNRPPSLSRK</sequence>
<dbReference type="AlphaFoldDB" id="A0A918TNV7"/>